<dbReference type="RefSeq" id="WP_113026599.1">
    <property type="nucleotide sequence ID" value="NZ_CAWNWQ010000028.1"/>
</dbReference>
<dbReference type="AlphaFoldDB" id="A0A329VEX8"/>
<accession>A0A329VEX8</accession>
<name>A0A329VEX8_9GAMM</name>
<dbReference type="EMBL" id="NSCI01000028">
    <property type="protein sequence ID" value="RAW86903.1"/>
    <property type="molecule type" value="Genomic_DNA"/>
</dbReference>
<evidence type="ECO:0000313" key="1">
    <source>
        <dbReference type="EMBL" id="RAW86903.1"/>
    </source>
</evidence>
<comment type="caution">
    <text evidence="1">The sequence shown here is derived from an EMBL/GenBank/DDBJ whole genome shotgun (WGS) entry which is preliminary data.</text>
</comment>
<proteinExistence type="predicted"/>
<reference evidence="1 2" key="1">
    <citation type="journal article" date="2018" name="Int. J. Syst. Evol. Microbiol.">
        <title>Whole-genome-based revisit of Photorhabdus phylogeny: proposal for the elevation of most Photorhabdus subspecies to the species level and description of one novel species Photorhabdus bodei sp. nov., and one novel subspecies Photorhabdus laumondii subsp. clarkei subsp. nov.</title>
        <authorList>
            <person name="Machado R.A.R."/>
            <person name="Wuthrich D."/>
            <person name="Kuhnert P."/>
            <person name="Arce C.C.M."/>
            <person name="Thonen L."/>
            <person name="Ruiz C."/>
            <person name="Zhang X."/>
            <person name="Robert C.A.M."/>
            <person name="Karimi J."/>
            <person name="Kamali S."/>
            <person name="Ma J."/>
            <person name="Bruggmann R."/>
            <person name="Erb M."/>
        </authorList>
    </citation>
    <scope>NUCLEOTIDE SEQUENCE [LARGE SCALE GENOMIC DNA]</scope>
    <source>
        <strain evidence="1 2">BOJ-47</strain>
    </source>
</reference>
<organism evidence="1 2">
    <name type="scientific">Photorhabdus laumondii subsp. clarkei</name>
    <dbReference type="NCBI Taxonomy" id="2029685"/>
    <lineage>
        <taxon>Bacteria</taxon>
        <taxon>Pseudomonadati</taxon>
        <taxon>Pseudomonadota</taxon>
        <taxon>Gammaproteobacteria</taxon>
        <taxon>Enterobacterales</taxon>
        <taxon>Morganellaceae</taxon>
        <taxon>Photorhabdus</taxon>
    </lineage>
</organism>
<gene>
    <name evidence="1" type="ORF">CKY01_17490</name>
</gene>
<evidence type="ECO:0000313" key="2">
    <source>
        <dbReference type="Proteomes" id="UP000250870"/>
    </source>
</evidence>
<protein>
    <submittedName>
        <fullName evidence="1">Uncharacterized protein</fullName>
    </submittedName>
</protein>
<sequence>MVMNNGGIRDTTYVLKIVIATIMKTLKNLTSRNGTMLPVGGNDLQLICEMDDQ</sequence>
<dbReference type="Proteomes" id="UP000250870">
    <property type="component" value="Unassembled WGS sequence"/>
</dbReference>